<evidence type="ECO:0000256" key="3">
    <source>
        <dbReference type="ARBA" id="ARBA00023239"/>
    </source>
</evidence>
<feature type="region of interest" description="Disordered" evidence="6">
    <location>
        <begin position="1"/>
        <end position="78"/>
    </location>
</feature>
<dbReference type="PANTHER" id="PTHR13522:SF3">
    <property type="entry name" value="U6 SNRNA PHOSPHODIESTERASE 1"/>
    <property type="match status" value="1"/>
</dbReference>
<proteinExistence type="inferred from homology"/>
<organism evidence="7 8">
    <name type="scientific">Acaulospora morrowiae</name>
    <dbReference type="NCBI Taxonomy" id="94023"/>
    <lineage>
        <taxon>Eukaryota</taxon>
        <taxon>Fungi</taxon>
        <taxon>Fungi incertae sedis</taxon>
        <taxon>Mucoromycota</taxon>
        <taxon>Glomeromycotina</taxon>
        <taxon>Glomeromycetes</taxon>
        <taxon>Diversisporales</taxon>
        <taxon>Acaulosporaceae</taxon>
        <taxon>Acaulospora</taxon>
    </lineage>
</organism>
<dbReference type="GO" id="GO:0034477">
    <property type="term" value="P:U6 snRNA 3'-end processing"/>
    <property type="evidence" value="ECO:0007669"/>
    <property type="project" value="UniProtKB-UniRule"/>
</dbReference>
<dbReference type="EMBL" id="CAJVPV010004288">
    <property type="protein sequence ID" value="CAG8570233.1"/>
    <property type="molecule type" value="Genomic_DNA"/>
</dbReference>
<keyword evidence="2 5" id="KW-0378">Hydrolase</keyword>
<feature type="compositionally biased region" description="Low complexity" evidence="6">
    <location>
        <begin position="1"/>
        <end position="18"/>
    </location>
</feature>
<feature type="compositionally biased region" description="Polar residues" evidence="6">
    <location>
        <begin position="24"/>
        <end position="39"/>
    </location>
</feature>
<comment type="function">
    <text evidence="5">Phosphodiesterase responsible for the U6 snRNA 3' end processing. Acts as an exoribonuclease (RNase) responsible for trimming the poly(U) tract of the last nucleotides in the pre-U6 snRNA molecule, leading to the formation of mature U6 snRNA.</text>
</comment>
<dbReference type="GO" id="GO:1990838">
    <property type="term" value="F:poly(U)-specific exoribonuclease activity, producing 3' uridine cyclic phosphate ends"/>
    <property type="evidence" value="ECO:0007669"/>
    <property type="project" value="UniProtKB-UniRule"/>
</dbReference>
<dbReference type="GO" id="GO:0005634">
    <property type="term" value="C:nucleus"/>
    <property type="evidence" value="ECO:0007669"/>
    <property type="project" value="UniProtKB-SubCell"/>
</dbReference>
<name>A0A9N9BIU1_9GLOM</name>
<feature type="active site" description="Proton donor/acceptor" evidence="5">
    <location>
        <position position="158"/>
    </location>
</feature>
<dbReference type="EC" id="3.1.4.-" evidence="5"/>
<dbReference type="Gene3D" id="3.90.1140.10">
    <property type="entry name" value="Cyclic phosphodiesterase"/>
    <property type="match status" value="1"/>
</dbReference>
<comment type="caution">
    <text evidence="7">The sequence shown here is derived from an EMBL/GenBank/DDBJ whole genome shotgun (WGS) entry which is preliminary data.</text>
</comment>
<comment type="similarity">
    <text evidence="5">Belongs to the 2H phosphoesterase superfamily. USB1 family.</text>
</comment>
<dbReference type="Pfam" id="PF09749">
    <property type="entry name" value="HVSL"/>
    <property type="match status" value="1"/>
</dbReference>
<reference evidence="7" key="1">
    <citation type="submission" date="2021-06" db="EMBL/GenBank/DDBJ databases">
        <authorList>
            <person name="Kallberg Y."/>
            <person name="Tangrot J."/>
            <person name="Rosling A."/>
        </authorList>
    </citation>
    <scope>NUCLEOTIDE SEQUENCE</scope>
    <source>
        <strain evidence="7">CL551</strain>
    </source>
</reference>
<evidence type="ECO:0000256" key="1">
    <source>
        <dbReference type="ARBA" id="ARBA00022722"/>
    </source>
</evidence>
<protein>
    <recommendedName>
        <fullName evidence="5">U6 snRNA phosphodiesterase</fullName>
        <ecNumber evidence="5">3.1.4.-</ecNumber>
    </recommendedName>
</protein>
<dbReference type="GO" id="GO:0016829">
    <property type="term" value="F:lyase activity"/>
    <property type="evidence" value="ECO:0007669"/>
    <property type="project" value="UniProtKB-KW"/>
</dbReference>
<evidence type="ECO:0000256" key="4">
    <source>
        <dbReference type="ARBA" id="ARBA00023242"/>
    </source>
</evidence>
<evidence type="ECO:0000313" key="7">
    <source>
        <dbReference type="EMBL" id="CAG8570233.1"/>
    </source>
</evidence>
<keyword evidence="8" id="KW-1185">Reference proteome</keyword>
<evidence type="ECO:0000256" key="6">
    <source>
        <dbReference type="SAM" id="MobiDB-lite"/>
    </source>
</evidence>
<dbReference type="AlphaFoldDB" id="A0A9N9BIU1"/>
<comment type="subcellular location">
    <subcellularLocation>
        <location evidence="5">Nucleus</location>
    </subcellularLocation>
</comment>
<sequence length="296" mass="34036">MQGLVDYDSSSSDESQGSVKNACASKTESKTGNSRNSGIVSVDNIYMTIDSGKRKSETEDEDSRTSKRREPKKLPPLPPEFLSLYQDKKYVDNPEIHQGRIRATPHVEGNWATHVYMEVMLPDEFKDLIHEIKTCAQNIVNDGGVNIYSCIDGDSKLHISLSRPLFLKYFQIDQFWDKLQKGFANEKRFTLSFTELEYFVNDEETRSFLSFKVGRGVNELKELLKHVNKVARDFRQKEFYTNPYFHASILWSVGGSTIDGSLRDAIKETGYESIIREFIFIIDRMNSNNALKRNQI</sequence>
<keyword evidence="1 5" id="KW-0540">Nuclease</keyword>
<evidence type="ECO:0000256" key="2">
    <source>
        <dbReference type="ARBA" id="ARBA00022801"/>
    </source>
</evidence>
<dbReference type="OrthoDB" id="49151at2759"/>
<accession>A0A9N9BIU1</accession>
<dbReference type="InterPro" id="IPR027521">
    <property type="entry name" value="Usb1"/>
</dbReference>
<dbReference type="HAMAP" id="MF_03040">
    <property type="entry name" value="USB1"/>
    <property type="match status" value="1"/>
</dbReference>
<keyword evidence="3" id="KW-0456">Lyase</keyword>
<keyword evidence="4 5" id="KW-0539">Nucleus</keyword>
<evidence type="ECO:0000256" key="5">
    <source>
        <dbReference type="HAMAP-Rule" id="MF_03040"/>
    </source>
</evidence>
<gene>
    <name evidence="5" type="primary">USB1</name>
    <name evidence="7" type="ORF">AMORRO_LOCUS6431</name>
</gene>
<evidence type="ECO:0000313" key="8">
    <source>
        <dbReference type="Proteomes" id="UP000789342"/>
    </source>
</evidence>
<feature type="active site" description="Proton donor/acceptor" evidence="5">
    <location>
        <position position="246"/>
    </location>
</feature>
<dbReference type="Proteomes" id="UP000789342">
    <property type="component" value="Unassembled WGS sequence"/>
</dbReference>
<dbReference type="PANTHER" id="PTHR13522">
    <property type="entry name" value="U6 SNRNA PHOSPHODIESTERASE 1"/>
    <property type="match status" value="1"/>
</dbReference>